<proteinExistence type="predicted"/>
<dbReference type="EMBL" id="LKPO01000019">
    <property type="protein sequence ID" value="OLF91431.1"/>
    <property type="molecule type" value="Genomic_DNA"/>
</dbReference>
<feature type="domain" description="Bypass of forespore C C-terminal" evidence="1">
    <location>
        <begin position="100"/>
        <end position="173"/>
    </location>
</feature>
<evidence type="ECO:0000259" key="1">
    <source>
        <dbReference type="Pfam" id="PF08955"/>
    </source>
</evidence>
<dbReference type="InterPro" id="IPR015050">
    <property type="entry name" value="BofC_C"/>
</dbReference>
<dbReference type="Pfam" id="PF08977">
    <property type="entry name" value="BOFC_N"/>
    <property type="match status" value="1"/>
</dbReference>
<organism evidence="3 4">
    <name type="scientific">Bacillus paralicheniformis</name>
    <dbReference type="NCBI Taxonomy" id="1648923"/>
    <lineage>
        <taxon>Bacteria</taxon>
        <taxon>Bacillati</taxon>
        <taxon>Bacillota</taxon>
        <taxon>Bacilli</taxon>
        <taxon>Bacillales</taxon>
        <taxon>Bacillaceae</taxon>
        <taxon>Bacillus</taxon>
    </lineage>
</organism>
<evidence type="ECO:0000259" key="2">
    <source>
        <dbReference type="Pfam" id="PF08977"/>
    </source>
</evidence>
<dbReference type="InterPro" id="IPR038117">
    <property type="entry name" value="BofC_C_sf"/>
</dbReference>
<dbReference type="Gene3D" id="3.10.20.420">
    <property type="entry name" value="Bypass-of-forespore C, N-terminal domain"/>
    <property type="match status" value="1"/>
</dbReference>
<dbReference type="AlphaFoldDB" id="A0A7Z0WXB9"/>
<reference evidence="3 4" key="1">
    <citation type="journal article" date="2016" name="Front. Microbiol.">
        <title>High-Level Heat Resistance of Spores of Bacillus amyloliquefaciens and Bacillus licheniformis Results from the Presence of a spoVA Operon in a Tn1546 Transposon.</title>
        <authorList>
            <person name="Berendsen E.M."/>
            <person name="Koning R.A."/>
            <person name="Boekhorst J."/>
            <person name="de Jong A."/>
            <person name="Kuipers O.P."/>
            <person name="Wells-Bennik M.H."/>
        </authorList>
    </citation>
    <scope>NUCLEOTIDE SEQUENCE [LARGE SCALE GENOMIC DNA]</scope>
    <source>
        <strain evidence="3 4">B4121</strain>
    </source>
</reference>
<evidence type="ECO:0000313" key="3">
    <source>
        <dbReference type="EMBL" id="OLF91431.1"/>
    </source>
</evidence>
<feature type="domain" description="Bypass-of-forespore C N-terminal" evidence="2">
    <location>
        <begin position="48"/>
        <end position="98"/>
    </location>
</feature>
<dbReference type="Proteomes" id="UP000185604">
    <property type="component" value="Unassembled WGS sequence"/>
</dbReference>
<dbReference type="Pfam" id="PF08955">
    <property type="entry name" value="BofC_C"/>
    <property type="match status" value="1"/>
</dbReference>
<dbReference type="InterPro" id="IPR038118">
    <property type="entry name" value="BOFC_N_sf"/>
</dbReference>
<name>A0A7Z0WXB9_9BACI</name>
<evidence type="ECO:0000313" key="4">
    <source>
        <dbReference type="Proteomes" id="UP000185604"/>
    </source>
</evidence>
<protein>
    <submittedName>
        <fullName evidence="3">Putative bypass-of-forespore protein C</fullName>
    </submittedName>
</protein>
<accession>A0A7Z0WXB9</accession>
<comment type="caution">
    <text evidence="3">The sequence shown here is derived from an EMBL/GenBank/DDBJ whole genome shotgun (WGS) entry which is preliminary data.</text>
</comment>
<dbReference type="InterPro" id="IPR015071">
    <property type="entry name" value="BOFC_N"/>
</dbReference>
<dbReference type="Gene3D" id="3.30.70.1740">
    <property type="entry name" value="Bypass-of-forespore C, C-terminal domain"/>
    <property type="match status" value="1"/>
</dbReference>
<sequence length="186" mass="20959">MDMIVKAKKKVILMNSQSKFKIGLLLIGSLLAALSFHLEALAEKPAKVQIQLEKVYLDGDVGIENKVEAARTLEDFKAAYKGWQLIDQKKGFILFRKQVDDISPLSKTNGYIGVTEDGVISTFHGRPGILSEPIQSFFQIDIKRLESRMADDLRKGIPYRTKKEFEHVIEAVKSSGSQHHVKDMKT</sequence>
<gene>
    <name evidence="3" type="ORF">B4121_2909</name>
</gene>